<proteinExistence type="predicted"/>
<gene>
    <name evidence="3" type="ORF">ATM17_31060</name>
</gene>
<keyword evidence="4" id="KW-1185">Reference proteome</keyword>
<dbReference type="InterPro" id="IPR052513">
    <property type="entry name" value="Thioester_dehydratase-like"/>
</dbReference>
<reference evidence="3 4" key="2">
    <citation type="journal article" date="2016" name="Genome Announc.">
        <title>Complete Genome Sequence of Sphingopyxis macrogoltabida Strain 203N (NBRC 111659), a Polyethylene Glycol Degrader.</title>
        <authorList>
            <person name="Ohtsubo Y."/>
            <person name="Nonoyama S."/>
            <person name="Nagata Y."/>
            <person name="Numata M."/>
            <person name="Tsuchikane K."/>
            <person name="Hosoyama A."/>
            <person name="Yamazoe A."/>
            <person name="Tsuda M."/>
            <person name="Fujita N."/>
            <person name="Kawai F."/>
        </authorList>
    </citation>
    <scope>NUCLEOTIDE SEQUENCE [LARGE SCALE GENOMIC DNA]</scope>
    <source>
        <strain evidence="3 4">203N</strain>
    </source>
</reference>
<name>A0AAC9AZZ7_SPHMC</name>
<dbReference type="SUPFAM" id="SSF50249">
    <property type="entry name" value="Nucleic acid-binding proteins"/>
    <property type="match status" value="1"/>
</dbReference>
<dbReference type="KEGG" id="smaz:LH19_27065"/>
<dbReference type="InterPro" id="IPR002878">
    <property type="entry name" value="ChsH2_C"/>
</dbReference>
<dbReference type="InterPro" id="IPR012340">
    <property type="entry name" value="NA-bd_OB-fold"/>
</dbReference>
<dbReference type="PANTHER" id="PTHR34075">
    <property type="entry name" value="BLR3430 PROTEIN"/>
    <property type="match status" value="1"/>
</dbReference>
<dbReference type="InterPro" id="IPR022002">
    <property type="entry name" value="ChsH2_Znr"/>
</dbReference>
<sequence length="141" mass="15792">MTIKSAPLARPLPAINEMNGYFWRGGADGRLHIMHCGDCDLYFHPYQSFCSECHSANVAPEPVSGRGRILSSTINHQPWFPHVPVPYVVALIELEEKGPVRLLTNMFGEPVEAIKPGMRVTVHFEQHDDIFVPLFRPAEAA</sequence>
<dbReference type="AlphaFoldDB" id="A0AAC9AZZ7"/>
<geneLocation type="plasmid" evidence="3 4">
    <name>unnamed1</name>
</geneLocation>
<organism evidence="3 4">
    <name type="scientific">Sphingopyxis macrogoltabida</name>
    <name type="common">Sphingomonas macrogoltabidus</name>
    <dbReference type="NCBI Taxonomy" id="33050"/>
    <lineage>
        <taxon>Bacteria</taxon>
        <taxon>Pseudomonadati</taxon>
        <taxon>Pseudomonadota</taxon>
        <taxon>Alphaproteobacteria</taxon>
        <taxon>Sphingomonadales</taxon>
        <taxon>Sphingomonadaceae</taxon>
        <taxon>Sphingopyxis</taxon>
    </lineage>
</organism>
<dbReference type="PANTHER" id="PTHR34075:SF5">
    <property type="entry name" value="BLR3430 PROTEIN"/>
    <property type="match status" value="1"/>
</dbReference>
<evidence type="ECO:0000313" key="3">
    <source>
        <dbReference type="EMBL" id="AMU92701.1"/>
    </source>
</evidence>
<evidence type="ECO:0000313" key="4">
    <source>
        <dbReference type="Proteomes" id="UP000076088"/>
    </source>
</evidence>
<dbReference type="Pfam" id="PF12172">
    <property type="entry name" value="zf-ChsH2"/>
    <property type="match status" value="1"/>
</dbReference>
<dbReference type="Proteomes" id="UP000076088">
    <property type="component" value="Plasmid unnamed1"/>
</dbReference>
<accession>A0AAC9AZZ7</accession>
<dbReference type="EMBL" id="CP013345">
    <property type="protein sequence ID" value="AMU92701.1"/>
    <property type="molecule type" value="Genomic_DNA"/>
</dbReference>
<evidence type="ECO:0008006" key="5">
    <source>
        <dbReference type="Google" id="ProtNLM"/>
    </source>
</evidence>
<protein>
    <recommendedName>
        <fullName evidence="5">DNA-binding protein</fullName>
    </recommendedName>
</protein>
<evidence type="ECO:0000259" key="1">
    <source>
        <dbReference type="Pfam" id="PF01796"/>
    </source>
</evidence>
<feature type="domain" description="ChsH2 C-terminal OB-fold" evidence="1">
    <location>
        <begin position="62"/>
        <end position="125"/>
    </location>
</feature>
<keyword evidence="3" id="KW-0614">Plasmid</keyword>
<dbReference type="Pfam" id="PF01796">
    <property type="entry name" value="OB_ChsH2_C"/>
    <property type="match status" value="1"/>
</dbReference>
<feature type="domain" description="ChsH2 rubredoxin-like zinc ribbon" evidence="2">
    <location>
        <begin position="23"/>
        <end position="58"/>
    </location>
</feature>
<dbReference type="Gene3D" id="6.10.30.10">
    <property type="match status" value="1"/>
</dbReference>
<reference evidence="4" key="1">
    <citation type="submission" date="2015-11" db="EMBL/GenBank/DDBJ databases">
        <title>Complete genome sequence of a polyethylene-glycol degrader Sphingopyxis macrogoltabida 203N (NBRC 111659).</title>
        <authorList>
            <person name="Yoshiyuki O."/>
            <person name="Shouta N."/>
            <person name="Nagata Y."/>
            <person name="Numata M."/>
            <person name="Tsuchikane K."/>
            <person name="Hosoyama A."/>
            <person name="Yamazoe A."/>
            <person name="Tsuda M."/>
            <person name="Fujita N."/>
            <person name="Kawai F."/>
        </authorList>
    </citation>
    <scope>NUCLEOTIDE SEQUENCE [LARGE SCALE GENOMIC DNA]</scope>
    <source>
        <strain evidence="4">203N</strain>
        <plasmid evidence="4">unnamed1</plasmid>
    </source>
</reference>
<evidence type="ECO:0000259" key="2">
    <source>
        <dbReference type="Pfam" id="PF12172"/>
    </source>
</evidence>